<dbReference type="EMBL" id="JAOXLN010000014">
    <property type="protein sequence ID" value="MDZ5086712.1"/>
    <property type="molecule type" value="Genomic_DNA"/>
</dbReference>
<name>A0ACC6MIH5_MYCPF</name>
<protein>
    <submittedName>
        <fullName evidence="1">DUF1254 domain-containing protein</fullName>
    </submittedName>
</protein>
<evidence type="ECO:0000313" key="1">
    <source>
        <dbReference type="EMBL" id="MDZ5086712.1"/>
    </source>
</evidence>
<reference evidence="1 2" key="1">
    <citation type="journal article" date="2021" name="Chemosphere">
        <title>Bioballs carrying a syntrophic Rhodococcus and Mycolicibacterium consortium for simultaneous sorption and biodegradation of fuel oil in contaminated freshwater.</title>
        <authorList>
            <person name="Naloka K."/>
            <person name="Polrit D."/>
            <person name="Muangchinda C."/>
            <person name="Thoetkiattikul H."/>
            <person name="Pinyakong O."/>
        </authorList>
    </citation>
    <scope>NUCLEOTIDE SEQUENCE [LARGE SCALE GENOMIC DNA]</scope>
    <source>
        <strain evidence="1 2">J101</strain>
    </source>
</reference>
<accession>A0ACC6MIH5</accession>
<sequence length="872" mass="91360">MKPENGAAAAQRTVTPRTGDAPRWLPAMTVATGMACALIGGQGTASAAPDGDAEGATSSVSRPSTSDSAPARSRGPRAADGPSSSDSEQSGSRPNRRERAAEDTLSGDQDAAEAELQDEADDQEAAAAEDTDVADDQDAAAAEDDHQDDTEGTGSDATAPVEPDLPPEPADDSDRRGTPLAGDEKASAEREQRSGSERRSVTRTAEVSDGTGDMTSAADTIDSDAALDTQGSALNASEESAPQTLRELVSSKSTVDEQNPATTAALSAEIAPAATLAASSPPPVTYKSVVADIMAWVGLGRWATDLPGPGLPLPRVLASAWLVVRESQYKWNNQRPAADPTAATTLNPDGAVIGELNATDFEGDPLTYTVTGAPTHGTVVVDEDGNFTYVPDVRDGSAVIDQFTVTIDDTVGNPAHYYGLLGLAGVLKAPTVTVHVTVTSLGDVSIAPPPRPLEAAMLAAQAYLYGYPLLETERLQDEAPATNTLIALTSYVDPEQRLVVAPNVDTLYTLAYLDLSEGPVVLSHPDMGDRYFGFQLMDPYTNVVGYIGSRTTGSEAASYAIVWEDGPQGEIPPDAEVIVVPYADIWLLGRTAAGDEADQQEAVALMRQYSLAPPGEPPTYPIEDFDTSTSAPLPTGIAALDAISAAMVASPPPAGDADKLAELARVGVGPGLEVSDADLSPASEWAAQAAVRTISALLGPLVSVAQYAMAARNDGWASPDPAIGDYGTDYLLRAGVAKIGLGANTPEEAYYATAFLDENLRRLNGRHSYQLHFEPGQEPPADAFWSITVYDSDGFLVPNEQEIYAVSSTGSGDLVYQEDGSLDIVFSQEDPQDPTVNWIPVPDGAFRVYLRVYVPQDAVLEGDWVAPGIERI</sequence>
<proteinExistence type="predicted"/>
<keyword evidence="2" id="KW-1185">Reference proteome</keyword>
<comment type="caution">
    <text evidence="1">The sequence shown here is derived from an EMBL/GenBank/DDBJ whole genome shotgun (WGS) entry which is preliminary data.</text>
</comment>
<organism evidence="1 2">
    <name type="scientific">Mycolicibacterium parafortuitum</name>
    <name type="common">Mycobacterium parafortuitum</name>
    <dbReference type="NCBI Taxonomy" id="39692"/>
    <lineage>
        <taxon>Bacteria</taxon>
        <taxon>Bacillati</taxon>
        <taxon>Actinomycetota</taxon>
        <taxon>Actinomycetes</taxon>
        <taxon>Mycobacteriales</taxon>
        <taxon>Mycobacteriaceae</taxon>
        <taxon>Mycolicibacterium</taxon>
    </lineage>
</organism>
<gene>
    <name evidence="1" type="ORF">OHX15_15085</name>
</gene>
<dbReference type="Proteomes" id="UP001289645">
    <property type="component" value="Unassembled WGS sequence"/>
</dbReference>
<evidence type="ECO:0000313" key="2">
    <source>
        <dbReference type="Proteomes" id="UP001289645"/>
    </source>
</evidence>